<sequence>MSAPKPRNMCLFLDAGSSGTRLYVYGWKSWSEGDPSPPQIEELYNVKQGPGIAKLFTGLQEENLNMLKAQTETLDNYLNSLFSHGRTFCAGASIDSTSVPLFLLATAGMRVLKRDQPIFYDALLARIKVFTQEKSSFLVKECGSITGEAEALYGWIAANYSLGFFAGYGMRAAQTVGYVELGGASAQIAYNLQMKADTDTAKAAKASKTAAVLAEQDLETAQEGLEKAKKENADNTWEKDKLAAEVNAAQDESMVARKIAEASALVNDRNNSGGLDEYNGRLAKVKIGTLEFDLFLGSYTVGSDIAREKYDRYLQTKVVDNVIQDPCKHKGWSSGINPKIEGSARFDEVKRILATHIQPTFTYPAHERPDRNVVQSANRSFVGGANFWYNTRQVFGLDGYGQAKTTPFSFGEYEDEVKLSYQLGWDLAKERRKIKPSFLEVSGFNAAWVQHILFKCFGFKGNDPTVTHEDKLTFRPYNGSNGVELSWTLGRVILFSVGDSKPQQMTGEQARTLGHLRSELERYKKMWLRFQERGHDMKLLYKQFNLEEESLGGQEELFAKVKTKVNESKVAFDTTEEAFKKEFVALSPEQKFFILL</sequence>
<dbReference type="GO" id="GO:0004382">
    <property type="term" value="F:GDP phosphatase activity"/>
    <property type="evidence" value="ECO:0007669"/>
    <property type="project" value="TreeGrafter"/>
</dbReference>
<comment type="caution">
    <text evidence="6">The sequence shown here is derived from an EMBL/GenBank/DDBJ whole genome shotgun (WGS) entry which is preliminary data.</text>
</comment>
<proteinExistence type="inferred from homology"/>
<evidence type="ECO:0000256" key="5">
    <source>
        <dbReference type="SAM" id="Coils"/>
    </source>
</evidence>
<dbReference type="EMBL" id="MU150317">
    <property type="protein sequence ID" value="KAF9459392.1"/>
    <property type="molecule type" value="Genomic_DNA"/>
</dbReference>
<dbReference type="GO" id="GO:0005794">
    <property type="term" value="C:Golgi apparatus"/>
    <property type="evidence" value="ECO:0007669"/>
    <property type="project" value="TreeGrafter"/>
</dbReference>
<evidence type="ECO:0000313" key="6">
    <source>
        <dbReference type="EMBL" id="KAF9459392.1"/>
    </source>
</evidence>
<dbReference type="GO" id="GO:0046036">
    <property type="term" value="P:CTP metabolic process"/>
    <property type="evidence" value="ECO:0007669"/>
    <property type="project" value="TreeGrafter"/>
</dbReference>
<evidence type="ECO:0000256" key="3">
    <source>
        <dbReference type="PIRSR" id="PIRSR600407-1"/>
    </source>
</evidence>
<feature type="coiled-coil region" evidence="5">
    <location>
        <begin position="211"/>
        <end position="245"/>
    </location>
</feature>
<dbReference type="OrthoDB" id="2959459at2759"/>
<evidence type="ECO:0000256" key="1">
    <source>
        <dbReference type="ARBA" id="ARBA00009283"/>
    </source>
</evidence>
<organism evidence="6 7">
    <name type="scientific">Collybia nuda</name>
    <dbReference type="NCBI Taxonomy" id="64659"/>
    <lineage>
        <taxon>Eukaryota</taxon>
        <taxon>Fungi</taxon>
        <taxon>Dikarya</taxon>
        <taxon>Basidiomycota</taxon>
        <taxon>Agaricomycotina</taxon>
        <taxon>Agaricomycetes</taxon>
        <taxon>Agaricomycetidae</taxon>
        <taxon>Agaricales</taxon>
        <taxon>Tricholomatineae</taxon>
        <taxon>Clitocybaceae</taxon>
        <taxon>Collybia</taxon>
    </lineage>
</organism>
<name>A0A9P5XX71_9AGAR</name>
<protein>
    <submittedName>
        <fullName evidence="6">Nucleoside phosphatase family-domain-containing protein</fullName>
    </submittedName>
</protein>
<reference evidence="6" key="1">
    <citation type="submission" date="2020-11" db="EMBL/GenBank/DDBJ databases">
        <authorList>
            <consortium name="DOE Joint Genome Institute"/>
            <person name="Ahrendt S."/>
            <person name="Riley R."/>
            <person name="Andreopoulos W."/>
            <person name="Labutti K."/>
            <person name="Pangilinan J."/>
            <person name="Ruiz-Duenas F.J."/>
            <person name="Barrasa J.M."/>
            <person name="Sanchez-Garcia M."/>
            <person name="Camarero S."/>
            <person name="Miyauchi S."/>
            <person name="Serrano A."/>
            <person name="Linde D."/>
            <person name="Babiker R."/>
            <person name="Drula E."/>
            <person name="Ayuso-Fernandez I."/>
            <person name="Pacheco R."/>
            <person name="Padilla G."/>
            <person name="Ferreira P."/>
            <person name="Barriuso J."/>
            <person name="Kellner H."/>
            <person name="Castanera R."/>
            <person name="Alfaro M."/>
            <person name="Ramirez L."/>
            <person name="Pisabarro A.G."/>
            <person name="Kuo A."/>
            <person name="Tritt A."/>
            <person name="Lipzen A."/>
            <person name="He G."/>
            <person name="Yan M."/>
            <person name="Ng V."/>
            <person name="Cullen D."/>
            <person name="Martin F."/>
            <person name="Rosso M.-N."/>
            <person name="Henrissat B."/>
            <person name="Hibbett D."/>
            <person name="Martinez A.T."/>
            <person name="Grigoriev I.V."/>
        </authorList>
    </citation>
    <scope>NUCLEOTIDE SEQUENCE</scope>
    <source>
        <strain evidence="6">CBS 247.69</strain>
    </source>
</reference>
<dbReference type="Gene3D" id="3.30.420.40">
    <property type="match status" value="1"/>
</dbReference>
<dbReference type="Proteomes" id="UP000807353">
    <property type="component" value="Unassembled WGS sequence"/>
</dbReference>
<feature type="active site" description="Proton acceptor" evidence="3">
    <location>
        <position position="150"/>
    </location>
</feature>
<keyword evidence="2" id="KW-0378">Hydrolase</keyword>
<dbReference type="CDD" id="cd24003">
    <property type="entry name" value="ASKHA_NBD_GDA1_CD39_NTPase"/>
    <property type="match status" value="1"/>
</dbReference>
<dbReference type="Pfam" id="PF01150">
    <property type="entry name" value="GDA1_CD39"/>
    <property type="match status" value="2"/>
</dbReference>
<dbReference type="PANTHER" id="PTHR11782:SF121">
    <property type="entry name" value="NUCLEOSIDE-DIPHOSPHATASE MIG-23"/>
    <property type="match status" value="1"/>
</dbReference>
<dbReference type="InterPro" id="IPR000407">
    <property type="entry name" value="GDA1_CD39_NTPase"/>
</dbReference>
<evidence type="ECO:0000313" key="7">
    <source>
        <dbReference type="Proteomes" id="UP000807353"/>
    </source>
</evidence>
<dbReference type="Gene3D" id="3.30.420.150">
    <property type="entry name" value="Exopolyphosphatase. Domain 2"/>
    <property type="match status" value="1"/>
</dbReference>
<keyword evidence="7" id="KW-1185">Reference proteome</keyword>
<accession>A0A9P5XX71</accession>
<comment type="similarity">
    <text evidence="1">Belongs to the GDA1/CD39 NTPase family.</text>
</comment>
<keyword evidence="5" id="KW-0175">Coiled coil</keyword>
<dbReference type="PANTHER" id="PTHR11782">
    <property type="entry name" value="ADENOSINE/GUANOSINE DIPHOSPHATASE"/>
    <property type="match status" value="1"/>
</dbReference>
<feature type="binding site" evidence="4">
    <location>
        <begin position="183"/>
        <end position="187"/>
    </location>
    <ligand>
        <name>ATP</name>
        <dbReference type="ChEBI" id="CHEBI:30616"/>
    </ligand>
</feature>
<evidence type="ECO:0000256" key="2">
    <source>
        <dbReference type="ARBA" id="ARBA00022801"/>
    </source>
</evidence>
<gene>
    <name evidence="6" type="ORF">BDZ94DRAFT_1324813</name>
</gene>
<dbReference type="GO" id="GO:0005524">
    <property type="term" value="F:ATP binding"/>
    <property type="evidence" value="ECO:0007669"/>
    <property type="project" value="UniProtKB-KW"/>
</dbReference>
<dbReference type="GO" id="GO:0016020">
    <property type="term" value="C:membrane"/>
    <property type="evidence" value="ECO:0007669"/>
    <property type="project" value="TreeGrafter"/>
</dbReference>
<evidence type="ECO:0000256" key="4">
    <source>
        <dbReference type="PIRSR" id="PIRSR600407-2"/>
    </source>
</evidence>
<keyword evidence="4" id="KW-0067">ATP-binding</keyword>
<dbReference type="GO" id="GO:0006256">
    <property type="term" value="P:UDP catabolic process"/>
    <property type="evidence" value="ECO:0007669"/>
    <property type="project" value="TreeGrafter"/>
</dbReference>
<dbReference type="AlphaFoldDB" id="A0A9P5XX71"/>
<dbReference type="GO" id="GO:0017111">
    <property type="term" value="F:ribonucleoside triphosphate phosphatase activity"/>
    <property type="evidence" value="ECO:0007669"/>
    <property type="project" value="TreeGrafter"/>
</dbReference>
<keyword evidence="4" id="KW-0547">Nucleotide-binding</keyword>
<dbReference type="GO" id="GO:0045134">
    <property type="term" value="F:UDP phosphatase activity"/>
    <property type="evidence" value="ECO:0007669"/>
    <property type="project" value="TreeGrafter"/>
</dbReference>